<reference evidence="2 3" key="1">
    <citation type="submission" date="2019-03" db="EMBL/GenBank/DDBJ databases">
        <title>Genomic Encyclopedia of Type Strains, Phase IV (KMG-IV): sequencing the most valuable type-strain genomes for metagenomic binning, comparative biology and taxonomic classification.</title>
        <authorList>
            <person name="Goeker M."/>
        </authorList>
    </citation>
    <scope>NUCLEOTIDE SEQUENCE [LARGE SCALE GENOMIC DNA]</scope>
    <source>
        <strain evidence="2 3">DSM 45765</strain>
    </source>
</reference>
<feature type="region of interest" description="Disordered" evidence="1">
    <location>
        <begin position="59"/>
        <end position="93"/>
    </location>
</feature>
<dbReference type="Proteomes" id="UP000294911">
    <property type="component" value="Unassembled WGS sequence"/>
</dbReference>
<feature type="compositionally biased region" description="Basic and acidic residues" evidence="1">
    <location>
        <begin position="59"/>
        <end position="68"/>
    </location>
</feature>
<organism evidence="2 3">
    <name type="scientific">Tamaricihabitans halophyticus</name>
    <dbReference type="NCBI Taxonomy" id="1262583"/>
    <lineage>
        <taxon>Bacteria</taxon>
        <taxon>Bacillati</taxon>
        <taxon>Actinomycetota</taxon>
        <taxon>Actinomycetes</taxon>
        <taxon>Pseudonocardiales</taxon>
        <taxon>Pseudonocardiaceae</taxon>
        <taxon>Tamaricihabitans</taxon>
    </lineage>
</organism>
<comment type="caution">
    <text evidence="2">The sequence shown here is derived from an EMBL/GenBank/DDBJ whole genome shotgun (WGS) entry which is preliminary data.</text>
</comment>
<name>A0A4R2QHA8_9PSEU</name>
<sequence length="93" mass="10599">MSLFGRRSKSAEPDLNWYYCVRHARPERGDQLCKAIDRLGPYPDEETAWHALEIAKARTEVEDARDAAEADDTEQPGTAGGNHWNRPEGRDWS</sequence>
<dbReference type="OrthoDB" id="3268477at2"/>
<proteinExistence type="predicted"/>
<dbReference type="EMBL" id="SLXQ01000010">
    <property type="protein sequence ID" value="TCP48650.1"/>
    <property type="molecule type" value="Genomic_DNA"/>
</dbReference>
<evidence type="ECO:0000313" key="3">
    <source>
        <dbReference type="Proteomes" id="UP000294911"/>
    </source>
</evidence>
<gene>
    <name evidence="2" type="ORF">EV191_110211</name>
</gene>
<accession>A0A4R2QHA8</accession>
<dbReference type="RefSeq" id="WP_132878910.1">
    <property type="nucleotide sequence ID" value="NZ_SLXQ01000010.1"/>
</dbReference>
<evidence type="ECO:0000313" key="2">
    <source>
        <dbReference type="EMBL" id="TCP48650.1"/>
    </source>
</evidence>
<keyword evidence="3" id="KW-1185">Reference proteome</keyword>
<protein>
    <submittedName>
        <fullName evidence="2">Uncharacterized protein</fullName>
    </submittedName>
</protein>
<dbReference type="AlphaFoldDB" id="A0A4R2QHA8"/>
<evidence type="ECO:0000256" key="1">
    <source>
        <dbReference type="SAM" id="MobiDB-lite"/>
    </source>
</evidence>